<evidence type="ECO:0000256" key="1">
    <source>
        <dbReference type="SAM" id="Phobius"/>
    </source>
</evidence>
<evidence type="ECO:0000313" key="2">
    <source>
        <dbReference type="EMBL" id="PLN78634.1"/>
    </source>
</evidence>
<name>A0A2J5HN72_9EURO</name>
<organism evidence="2 3">
    <name type="scientific">Aspergillus taichungensis</name>
    <dbReference type="NCBI Taxonomy" id="482145"/>
    <lineage>
        <taxon>Eukaryota</taxon>
        <taxon>Fungi</taxon>
        <taxon>Dikarya</taxon>
        <taxon>Ascomycota</taxon>
        <taxon>Pezizomycotina</taxon>
        <taxon>Eurotiomycetes</taxon>
        <taxon>Eurotiomycetidae</taxon>
        <taxon>Eurotiales</taxon>
        <taxon>Aspergillaceae</taxon>
        <taxon>Aspergillus</taxon>
        <taxon>Aspergillus subgen. Circumdati</taxon>
    </lineage>
</organism>
<gene>
    <name evidence="2" type="ORF">BDW42DRAFT_174513</name>
</gene>
<dbReference type="AlphaFoldDB" id="A0A2J5HN72"/>
<protein>
    <submittedName>
        <fullName evidence="2">Uncharacterized protein</fullName>
    </submittedName>
</protein>
<evidence type="ECO:0000313" key="3">
    <source>
        <dbReference type="Proteomes" id="UP000235023"/>
    </source>
</evidence>
<keyword evidence="1" id="KW-1133">Transmembrane helix</keyword>
<dbReference type="EMBL" id="KZ559573">
    <property type="protein sequence ID" value="PLN78634.1"/>
    <property type="molecule type" value="Genomic_DNA"/>
</dbReference>
<proteinExistence type="predicted"/>
<reference evidence="3" key="1">
    <citation type="submission" date="2017-12" db="EMBL/GenBank/DDBJ databases">
        <authorList>
            <consortium name="DOE Joint Genome Institute"/>
            <person name="Mondo S.J."/>
            <person name="Kjaerbolling I."/>
            <person name="Vesth T.C."/>
            <person name="Frisvad J.C."/>
            <person name="Nybo J.L."/>
            <person name="Theobald S."/>
            <person name="Kuo A."/>
            <person name="Bowyer P."/>
            <person name="Matsuda Y."/>
            <person name="Lyhne E.K."/>
            <person name="Kogle M.E."/>
            <person name="Clum A."/>
            <person name="Lipzen A."/>
            <person name="Salamov A."/>
            <person name="Ngan C.Y."/>
            <person name="Daum C."/>
            <person name="Chiniquy J."/>
            <person name="Barry K."/>
            <person name="LaButti K."/>
            <person name="Haridas S."/>
            <person name="Simmons B.A."/>
            <person name="Magnuson J.K."/>
            <person name="Mortensen U.H."/>
            <person name="Larsen T.O."/>
            <person name="Grigoriev I.V."/>
            <person name="Baker S.E."/>
            <person name="Andersen M.R."/>
            <person name="Nordberg H.P."/>
            <person name="Cantor M.N."/>
            <person name="Hua S.X."/>
        </authorList>
    </citation>
    <scope>NUCLEOTIDE SEQUENCE [LARGE SCALE GENOMIC DNA]</scope>
    <source>
        <strain evidence="3">IBT 19404</strain>
    </source>
</reference>
<feature type="transmembrane region" description="Helical" evidence="1">
    <location>
        <begin position="23"/>
        <end position="41"/>
    </location>
</feature>
<keyword evidence="1" id="KW-0812">Transmembrane</keyword>
<dbReference type="Proteomes" id="UP000235023">
    <property type="component" value="Unassembled WGS sequence"/>
</dbReference>
<keyword evidence="3" id="KW-1185">Reference proteome</keyword>
<accession>A0A2J5HN72</accession>
<sequence length="92" mass="10366">MGHSETDDDRRKPTIPRLVGGEIIGAGIYLSTCLVELFFSWDVLKLDGFVGLLLGEEVICCAVLYYTWSILRVYVWRVAVLLGGLMDWVDNI</sequence>
<feature type="transmembrane region" description="Helical" evidence="1">
    <location>
        <begin position="48"/>
        <end position="68"/>
    </location>
</feature>
<keyword evidence="1" id="KW-0472">Membrane</keyword>